<name>A0ABV8J0G7_9ACTN</name>
<keyword evidence="7" id="KW-0723">Serine/threonine-protein kinase</keyword>
<dbReference type="Gene3D" id="2.130.10.10">
    <property type="entry name" value="YVTN repeat-like/Quinoprotein amine dehydrogenase"/>
    <property type="match status" value="3"/>
</dbReference>
<dbReference type="Pfam" id="PF00400">
    <property type="entry name" value="WD40"/>
    <property type="match status" value="2"/>
</dbReference>
<feature type="binding site" evidence="5">
    <location>
        <position position="43"/>
    </location>
    <ligand>
        <name>ATP</name>
        <dbReference type="ChEBI" id="CHEBI:30616"/>
    </ligand>
</feature>
<dbReference type="InterPro" id="IPR017441">
    <property type="entry name" value="Protein_kinase_ATP_BS"/>
</dbReference>
<keyword evidence="2 5" id="KW-0547">Nucleotide-binding</keyword>
<dbReference type="PANTHER" id="PTHR43289:SF34">
    <property type="entry name" value="SERINE_THREONINE-PROTEIN KINASE YBDM-RELATED"/>
    <property type="match status" value="1"/>
</dbReference>
<dbReference type="PROSITE" id="PS00108">
    <property type="entry name" value="PROTEIN_KINASE_ST"/>
    <property type="match status" value="1"/>
</dbReference>
<dbReference type="PROSITE" id="PS00107">
    <property type="entry name" value="PROTEIN_KINASE_ATP"/>
    <property type="match status" value="1"/>
</dbReference>
<dbReference type="PROSITE" id="PS50011">
    <property type="entry name" value="PROTEIN_KINASE_DOM"/>
    <property type="match status" value="1"/>
</dbReference>
<dbReference type="SMART" id="SM00220">
    <property type="entry name" value="S_TKc"/>
    <property type="match status" value="1"/>
</dbReference>
<accession>A0ABV8J0G7</accession>
<dbReference type="InterPro" id="IPR011009">
    <property type="entry name" value="Kinase-like_dom_sf"/>
</dbReference>
<keyword evidence="3 7" id="KW-0418">Kinase</keyword>
<dbReference type="SUPFAM" id="SSF56112">
    <property type="entry name" value="Protein kinase-like (PK-like)"/>
    <property type="match status" value="1"/>
</dbReference>
<dbReference type="InterPro" id="IPR001680">
    <property type="entry name" value="WD40_rpt"/>
</dbReference>
<dbReference type="InterPro" id="IPR000719">
    <property type="entry name" value="Prot_kinase_dom"/>
</dbReference>
<dbReference type="Gene3D" id="1.10.510.10">
    <property type="entry name" value="Transferase(Phosphotransferase) domain 1"/>
    <property type="match status" value="1"/>
</dbReference>
<dbReference type="Pfam" id="PF00069">
    <property type="entry name" value="Pkinase"/>
    <property type="match status" value="1"/>
</dbReference>
<keyword evidence="4 5" id="KW-0067">ATP-binding</keyword>
<protein>
    <submittedName>
        <fullName evidence="7">WD40 repeat domain-containing serine/threonine protein kinase</fullName>
    </submittedName>
</protein>
<dbReference type="EMBL" id="JBHSBL010000024">
    <property type="protein sequence ID" value="MFC4070057.1"/>
    <property type="molecule type" value="Genomic_DNA"/>
</dbReference>
<dbReference type="PANTHER" id="PTHR43289">
    <property type="entry name" value="MITOGEN-ACTIVATED PROTEIN KINASE KINASE KINASE 20-RELATED"/>
    <property type="match status" value="1"/>
</dbReference>
<sequence>MTPLRAGDPTSLGRYELLGRLGAGGMGTVFLGTDPDGVRVAVKVIRPEWSADPAFRARFRSEVRRARQVPPFCTAAVLDADTDHEPPYLVVEYVDGPSLAAVVRERGPLPASEVYALAVGVATALLAIHGAGVVHRDLKPANVLLAVGLPKVIDFGIARGVELTAELTAPDQVMGTVGYVAPESLDVSGADRTGPAADVFAWGVLVAYAATGKTPFAGESAMATIGRILTQPPDLSGLPAALRTLVGAALMKDPARRPAARELLDALLNRDATVVPAVTPELREVALAAQAGTRPPRRWPRRVLAAATVAALLAGTGLAAAQSRADAERQAARAERQSRMLVQQNLLARSSAALGGDPGLALRLAVSAYGLDHSARGRAAMTAALATGYAGELTARSPVTSVAFRPDGKAAVTGGTAAAEVWTLDGNRFRLASVVASGGGEVNDAVFSPDGRMLAVAGGQLRLWDVTDPVVPRLLLTRATSAPGGWESAQFSADGKKLLTVTDRTALWDITDREHPDVVWGEPIEDAPTPLARMTPDGRIVAATDQYGRVTVWRANSSGIPRRVATLDETVDDLTDIALSADGQRLALARAENGVRFYDLTDPRSPRRRGQIDTRSSALTVTFDSTGELAAIGNDDGATELWNVADLTEPLLLKEMSRTGGRIVSVAFSPDGTRLLTGGPHASQSAVLWEPIAFSPRELSVLGSAGADEFRTVGMSAQDLVAATSAGSVEMWDAADPQRPQPVATFGTPASGAGSGAVRLLPSKILFSGGSLLDLSGDKPRQVMPGLKAKKEWILDVDPDRGLIAVFERGDGGQGRVRIHRLAGDQPPPEVGSIAATMVYSARFGPGGTLAVADATSVTTSTVTVWNLTDPAHPMVAGAIPVESVGELRMAGGPGTTAWVEQDLTVWNNRNGSDRVVRTASRARRGHPLSLSTSADGTLLTVSTSRHTEIWGLGPDGDPMLLAVVRGRTSGAAISSRQPLLATAGVNGVTLWDVSTVQKVLSDPLPDACRRAGGLSEAEWSGYAPALDYEPACSG</sequence>
<gene>
    <name evidence="7" type="ORF">ACFO0C_34450</name>
</gene>
<proteinExistence type="predicted"/>
<dbReference type="SUPFAM" id="SSF82171">
    <property type="entry name" value="DPP6 N-terminal domain-like"/>
    <property type="match status" value="1"/>
</dbReference>
<evidence type="ECO:0000256" key="1">
    <source>
        <dbReference type="ARBA" id="ARBA00022679"/>
    </source>
</evidence>
<dbReference type="InterPro" id="IPR015943">
    <property type="entry name" value="WD40/YVTN_repeat-like_dom_sf"/>
</dbReference>
<dbReference type="Gene3D" id="3.30.200.20">
    <property type="entry name" value="Phosphorylase Kinase, domain 1"/>
    <property type="match status" value="1"/>
</dbReference>
<dbReference type="InterPro" id="IPR036322">
    <property type="entry name" value="WD40_repeat_dom_sf"/>
</dbReference>
<evidence type="ECO:0000256" key="3">
    <source>
        <dbReference type="ARBA" id="ARBA00022777"/>
    </source>
</evidence>
<evidence type="ECO:0000259" key="6">
    <source>
        <dbReference type="PROSITE" id="PS50011"/>
    </source>
</evidence>
<dbReference type="CDD" id="cd14014">
    <property type="entry name" value="STKc_PknB_like"/>
    <property type="match status" value="1"/>
</dbReference>
<dbReference type="SUPFAM" id="SSF50978">
    <property type="entry name" value="WD40 repeat-like"/>
    <property type="match status" value="1"/>
</dbReference>
<dbReference type="GO" id="GO:0004674">
    <property type="term" value="F:protein serine/threonine kinase activity"/>
    <property type="evidence" value="ECO:0007669"/>
    <property type="project" value="UniProtKB-KW"/>
</dbReference>
<evidence type="ECO:0000313" key="7">
    <source>
        <dbReference type="EMBL" id="MFC4070057.1"/>
    </source>
</evidence>
<dbReference type="InterPro" id="IPR008271">
    <property type="entry name" value="Ser/Thr_kinase_AS"/>
</dbReference>
<dbReference type="SMART" id="SM00320">
    <property type="entry name" value="WD40"/>
    <property type="match status" value="7"/>
</dbReference>
<reference evidence="8" key="1">
    <citation type="journal article" date="2019" name="Int. J. Syst. Evol. Microbiol.">
        <title>The Global Catalogue of Microorganisms (GCM) 10K type strain sequencing project: providing services to taxonomists for standard genome sequencing and annotation.</title>
        <authorList>
            <consortium name="The Broad Institute Genomics Platform"/>
            <consortium name="The Broad Institute Genome Sequencing Center for Infectious Disease"/>
            <person name="Wu L."/>
            <person name="Ma J."/>
        </authorList>
    </citation>
    <scope>NUCLEOTIDE SEQUENCE [LARGE SCALE GENOMIC DNA]</scope>
    <source>
        <strain evidence="8">TBRC 5832</strain>
    </source>
</reference>
<feature type="domain" description="Protein kinase" evidence="6">
    <location>
        <begin position="15"/>
        <end position="274"/>
    </location>
</feature>
<evidence type="ECO:0000256" key="2">
    <source>
        <dbReference type="ARBA" id="ARBA00022741"/>
    </source>
</evidence>
<keyword evidence="1" id="KW-0808">Transferase</keyword>
<keyword evidence="8" id="KW-1185">Reference proteome</keyword>
<evidence type="ECO:0000256" key="5">
    <source>
        <dbReference type="PROSITE-ProRule" id="PRU10141"/>
    </source>
</evidence>
<evidence type="ECO:0000313" key="8">
    <source>
        <dbReference type="Proteomes" id="UP001595867"/>
    </source>
</evidence>
<dbReference type="RefSeq" id="WP_378071508.1">
    <property type="nucleotide sequence ID" value="NZ_JBHSBL010000024.1"/>
</dbReference>
<evidence type="ECO:0000256" key="4">
    <source>
        <dbReference type="ARBA" id="ARBA00022840"/>
    </source>
</evidence>
<dbReference type="Proteomes" id="UP001595867">
    <property type="component" value="Unassembled WGS sequence"/>
</dbReference>
<comment type="caution">
    <text evidence="7">The sequence shown here is derived from an EMBL/GenBank/DDBJ whole genome shotgun (WGS) entry which is preliminary data.</text>
</comment>
<organism evidence="7 8">
    <name type="scientific">Actinoplanes subglobosus</name>
    <dbReference type="NCBI Taxonomy" id="1547892"/>
    <lineage>
        <taxon>Bacteria</taxon>
        <taxon>Bacillati</taxon>
        <taxon>Actinomycetota</taxon>
        <taxon>Actinomycetes</taxon>
        <taxon>Micromonosporales</taxon>
        <taxon>Micromonosporaceae</taxon>
        <taxon>Actinoplanes</taxon>
    </lineage>
</organism>